<dbReference type="Gene3D" id="1.10.10.10">
    <property type="entry name" value="Winged helix-like DNA-binding domain superfamily/Winged helix DNA-binding domain"/>
    <property type="match status" value="1"/>
</dbReference>
<dbReference type="PANTHER" id="PTHR44688:SF16">
    <property type="entry name" value="DNA-BINDING TRANSCRIPTIONAL ACTIVATOR DEVR_DOSR"/>
    <property type="match status" value="1"/>
</dbReference>
<keyword evidence="3" id="KW-0804">Transcription</keyword>
<dbReference type="PRINTS" id="PR00038">
    <property type="entry name" value="HTHLUXR"/>
</dbReference>
<name>A0A127M2S6_9GAMM</name>
<dbReference type="InterPro" id="IPR036388">
    <property type="entry name" value="WH-like_DNA-bd_sf"/>
</dbReference>
<feature type="domain" description="HTH luxR-type" evidence="4">
    <location>
        <begin position="191"/>
        <end position="254"/>
    </location>
</feature>
<evidence type="ECO:0000313" key="6">
    <source>
        <dbReference type="Proteomes" id="UP000074119"/>
    </source>
</evidence>
<dbReference type="KEGG" id="zal:AZF00_04085"/>
<dbReference type="SMART" id="SM00421">
    <property type="entry name" value="HTH_LUXR"/>
    <property type="match status" value="1"/>
</dbReference>
<dbReference type="InterPro" id="IPR016032">
    <property type="entry name" value="Sig_transdc_resp-reg_C-effctor"/>
</dbReference>
<dbReference type="GO" id="GO:0003677">
    <property type="term" value="F:DNA binding"/>
    <property type="evidence" value="ECO:0007669"/>
    <property type="project" value="UniProtKB-KW"/>
</dbReference>
<evidence type="ECO:0000256" key="1">
    <source>
        <dbReference type="ARBA" id="ARBA00023015"/>
    </source>
</evidence>
<dbReference type="GO" id="GO:0006355">
    <property type="term" value="P:regulation of DNA-templated transcription"/>
    <property type="evidence" value="ECO:0007669"/>
    <property type="project" value="InterPro"/>
</dbReference>
<keyword evidence="1" id="KW-0805">Transcription regulation</keyword>
<organism evidence="5 6">
    <name type="scientific">Zhongshania aliphaticivorans</name>
    <dbReference type="NCBI Taxonomy" id="1470434"/>
    <lineage>
        <taxon>Bacteria</taxon>
        <taxon>Pseudomonadati</taxon>
        <taxon>Pseudomonadota</taxon>
        <taxon>Gammaproteobacteria</taxon>
        <taxon>Cellvibrionales</taxon>
        <taxon>Spongiibacteraceae</taxon>
        <taxon>Zhongshania</taxon>
    </lineage>
</organism>
<sequence>MHPMSLSPVAEFNSLNAAYSCDVLRTSRASELALFLYDVSGDGPSIRFLHNTGIAPELLTVYRQGVFRDDPLLPHGGVSNALLGGGELGMSHLPAKQFGAAANYYTHALRGAGYIETAALSRRLSRRFYLVAGMLLGNGARQSRHIYAESAVAKTQSWLMSAADHLIDNGILAACRENELSKSARPLADIPVRHQMLLTPREKDVVAQMLRGFSNKQISACLALSEYTIENHLRRIYKKFDVHSRTALIAALSH</sequence>
<evidence type="ECO:0000313" key="5">
    <source>
        <dbReference type="EMBL" id="AMO67525.1"/>
    </source>
</evidence>
<dbReference type="EMBL" id="CP014544">
    <property type="protein sequence ID" value="AMO67525.1"/>
    <property type="molecule type" value="Genomic_DNA"/>
</dbReference>
<reference evidence="5 6" key="1">
    <citation type="submission" date="2015-12" db="EMBL/GenBank/DDBJ databases">
        <authorList>
            <person name="Shamseldin A."/>
            <person name="Moawad H."/>
            <person name="Abd El-Rahim W.M."/>
            <person name="Sadowsky M.J."/>
        </authorList>
    </citation>
    <scope>NUCLEOTIDE SEQUENCE [LARGE SCALE GENOMIC DNA]</scope>
    <source>
        <strain evidence="5 6">SM2</strain>
    </source>
</reference>
<dbReference type="STRING" id="1470434.AZF00_04085"/>
<dbReference type="PANTHER" id="PTHR44688">
    <property type="entry name" value="DNA-BINDING TRANSCRIPTIONAL ACTIVATOR DEVR_DOSR"/>
    <property type="match status" value="1"/>
</dbReference>
<dbReference type="Proteomes" id="UP000074119">
    <property type="component" value="Chromosome"/>
</dbReference>
<accession>A0A127M2S6</accession>
<dbReference type="PROSITE" id="PS00622">
    <property type="entry name" value="HTH_LUXR_1"/>
    <property type="match status" value="1"/>
</dbReference>
<dbReference type="AlphaFoldDB" id="A0A127M2S6"/>
<dbReference type="PROSITE" id="PS50043">
    <property type="entry name" value="HTH_LUXR_2"/>
    <property type="match status" value="1"/>
</dbReference>
<dbReference type="CDD" id="cd06170">
    <property type="entry name" value="LuxR_C_like"/>
    <property type="match status" value="1"/>
</dbReference>
<dbReference type="SUPFAM" id="SSF46894">
    <property type="entry name" value="C-terminal effector domain of the bipartite response regulators"/>
    <property type="match status" value="1"/>
</dbReference>
<dbReference type="Pfam" id="PF00196">
    <property type="entry name" value="GerE"/>
    <property type="match status" value="1"/>
</dbReference>
<evidence type="ECO:0000256" key="2">
    <source>
        <dbReference type="ARBA" id="ARBA00023125"/>
    </source>
</evidence>
<protein>
    <recommendedName>
        <fullName evidence="4">HTH luxR-type domain-containing protein</fullName>
    </recommendedName>
</protein>
<gene>
    <name evidence="5" type="ORF">AZF00_04085</name>
</gene>
<keyword evidence="2" id="KW-0238">DNA-binding</keyword>
<dbReference type="InterPro" id="IPR000792">
    <property type="entry name" value="Tscrpt_reg_LuxR_C"/>
</dbReference>
<evidence type="ECO:0000256" key="3">
    <source>
        <dbReference type="ARBA" id="ARBA00023163"/>
    </source>
</evidence>
<proteinExistence type="predicted"/>
<evidence type="ECO:0000259" key="4">
    <source>
        <dbReference type="PROSITE" id="PS50043"/>
    </source>
</evidence>